<dbReference type="EMBL" id="LBOG01000003">
    <property type="protein sequence ID" value="KKP30343.1"/>
    <property type="molecule type" value="Genomic_DNA"/>
</dbReference>
<protein>
    <submittedName>
        <fullName evidence="1">Uncharacterized protein</fullName>
    </submittedName>
</protein>
<name>A0A0F9YFZ5_9BACT</name>
<gene>
    <name evidence="1" type="ORF">UR19_C0003G0179</name>
</gene>
<dbReference type="AlphaFoldDB" id="A0A0F9YFZ5"/>
<comment type="caution">
    <text evidence="1">The sequence shown here is derived from an EMBL/GenBank/DDBJ whole genome shotgun (WGS) entry which is preliminary data.</text>
</comment>
<accession>A0A0F9YFZ5</accession>
<organism evidence="1 2">
    <name type="scientific">Candidatus Nomurabacteria bacterium GW2011_GWF1_31_48</name>
    <dbReference type="NCBI Taxonomy" id="1618767"/>
    <lineage>
        <taxon>Bacteria</taxon>
        <taxon>Candidatus Nomuraibacteriota</taxon>
    </lineage>
</organism>
<reference evidence="1 2" key="1">
    <citation type="journal article" date="2015" name="Nature">
        <title>rRNA introns, odd ribosomes, and small enigmatic genomes across a large radiation of phyla.</title>
        <authorList>
            <person name="Brown C.T."/>
            <person name="Hug L.A."/>
            <person name="Thomas B.C."/>
            <person name="Sharon I."/>
            <person name="Castelle C.J."/>
            <person name="Singh A."/>
            <person name="Wilkins M.J."/>
            <person name="Williams K.H."/>
            <person name="Banfield J.F."/>
        </authorList>
    </citation>
    <scope>NUCLEOTIDE SEQUENCE [LARGE SCALE GENOMIC DNA]</scope>
</reference>
<evidence type="ECO:0000313" key="2">
    <source>
        <dbReference type="Proteomes" id="UP000034934"/>
    </source>
</evidence>
<sequence>MYVFPFNVPLQPETELIAYPEYAVTVNVAVLPELTVIEL</sequence>
<dbReference type="Proteomes" id="UP000034934">
    <property type="component" value="Unassembled WGS sequence"/>
</dbReference>
<proteinExistence type="predicted"/>
<evidence type="ECO:0000313" key="1">
    <source>
        <dbReference type="EMBL" id="KKP30343.1"/>
    </source>
</evidence>